<dbReference type="InterPro" id="IPR011761">
    <property type="entry name" value="ATP-grasp"/>
</dbReference>
<evidence type="ECO:0000256" key="1">
    <source>
        <dbReference type="ARBA" id="ARBA00022598"/>
    </source>
</evidence>
<dbReference type="Gene3D" id="3.30.470.20">
    <property type="entry name" value="ATP-grasp fold, B domain"/>
    <property type="match status" value="1"/>
</dbReference>
<dbReference type="SUPFAM" id="SSF56059">
    <property type="entry name" value="Glutathione synthetase ATP-binding domain-like"/>
    <property type="match status" value="1"/>
</dbReference>
<dbReference type="PANTHER" id="PTHR43585">
    <property type="entry name" value="FUMIPYRROLE BIOSYNTHESIS PROTEIN C"/>
    <property type="match status" value="1"/>
</dbReference>
<dbReference type="NCBIfam" id="NF005543">
    <property type="entry name" value="PRK07206.1"/>
    <property type="match status" value="1"/>
</dbReference>
<evidence type="ECO:0000313" key="6">
    <source>
        <dbReference type="EMBL" id="GGW53268.1"/>
    </source>
</evidence>
<dbReference type="Pfam" id="PF13535">
    <property type="entry name" value="ATP-grasp_4"/>
    <property type="match status" value="1"/>
</dbReference>
<accession>A0A918MQU2</accession>
<dbReference type="PROSITE" id="PS50975">
    <property type="entry name" value="ATP_GRASP"/>
    <property type="match status" value="1"/>
</dbReference>
<name>A0A918MQU2_9ACTN</name>
<comment type="caution">
    <text evidence="6">The sequence shown here is derived from an EMBL/GenBank/DDBJ whole genome shotgun (WGS) entry which is preliminary data.</text>
</comment>
<organism evidence="6 7">
    <name type="scientific">Streptomyces lucensis JCM 4490</name>
    <dbReference type="NCBI Taxonomy" id="1306176"/>
    <lineage>
        <taxon>Bacteria</taxon>
        <taxon>Bacillati</taxon>
        <taxon>Actinomycetota</taxon>
        <taxon>Actinomycetes</taxon>
        <taxon>Kitasatosporales</taxon>
        <taxon>Streptomycetaceae</taxon>
        <taxon>Streptomyces</taxon>
    </lineage>
</organism>
<reference evidence="6" key="1">
    <citation type="journal article" date="2014" name="Int. J. Syst. Evol. Microbiol.">
        <title>Complete genome sequence of Corynebacterium casei LMG S-19264T (=DSM 44701T), isolated from a smear-ripened cheese.</title>
        <authorList>
            <consortium name="US DOE Joint Genome Institute (JGI-PGF)"/>
            <person name="Walter F."/>
            <person name="Albersmeier A."/>
            <person name="Kalinowski J."/>
            <person name="Ruckert C."/>
        </authorList>
    </citation>
    <scope>NUCLEOTIDE SEQUENCE</scope>
    <source>
        <strain evidence="6">JCM 4490</strain>
    </source>
</reference>
<dbReference type="InterPro" id="IPR052032">
    <property type="entry name" value="ATP-dep_AA_Ligase"/>
</dbReference>
<evidence type="ECO:0000256" key="4">
    <source>
        <dbReference type="PROSITE-ProRule" id="PRU00409"/>
    </source>
</evidence>
<feature type="domain" description="ATP-grasp" evidence="5">
    <location>
        <begin position="126"/>
        <end position="324"/>
    </location>
</feature>
<dbReference type="GO" id="GO:0005524">
    <property type="term" value="F:ATP binding"/>
    <property type="evidence" value="ECO:0007669"/>
    <property type="project" value="UniProtKB-UniRule"/>
</dbReference>
<dbReference type="GO" id="GO:0046872">
    <property type="term" value="F:metal ion binding"/>
    <property type="evidence" value="ECO:0007669"/>
    <property type="project" value="InterPro"/>
</dbReference>
<protein>
    <recommendedName>
        <fullName evidence="5">ATP-grasp domain-containing protein</fullName>
    </recommendedName>
</protein>
<keyword evidence="3 4" id="KW-0067">ATP-binding</keyword>
<dbReference type="PANTHER" id="PTHR43585:SF2">
    <property type="entry name" value="ATP-GRASP ENZYME FSQD"/>
    <property type="match status" value="1"/>
</dbReference>
<dbReference type="AlphaFoldDB" id="A0A918MQU2"/>
<reference evidence="6" key="2">
    <citation type="submission" date="2020-09" db="EMBL/GenBank/DDBJ databases">
        <authorList>
            <person name="Sun Q."/>
            <person name="Ohkuma M."/>
        </authorList>
    </citation>
    <scope>NUCLEOTIDE SEQUENCE</scope>
    <source>
        <strain evidence="6">JCM 4490</strain>
    </source>
</reference>
<dbReference type="GO" id="GO:0016874">
    <property type="term" value="F:ligase activity"/>
    <property type="evidence" value="ECO:0007669"/>
    <property type="project" value="UniProtKB-KW"/>
</dbReference>
<keyword evidence="1" id="KW-0436">Ligase</keyword>
<gene>
    <name evidence="6" type="ORF">GCM10010503_33070</name>
</gene>
<evidence type="ECO:0000259" key="5">
    <source>
        <dbReference type="PROSITE" id="PS50975"/>
    </source>
</evidence>
<dbReference type="EMBL" id="BMUE01000006">
    <property type="protein sequence ID" value="GGW53268.1"/>
    <property type="molecule type" value="Genomic_DNA"/>
</dbReference>
<sequence>MNAGASTHREANMSNPSVVLVDAYPSSYALAQAFMDSGCEVVRVQSTEEVPQCYRGAFDTSAFSDDIVHRGVLADTVAAVARHAAVAVVAAGEYGVELADQLSEALGVPTNGTRLSPARRNKYLMTETIRAAGLRAARQRLVSTAQELMEFHRETGGRIVVKPLRSAANDGVSVCDTPEDSAAALKAILEGTTVFSETNTAAVAQEYLAGGEYVVDTVSRDGHHRVTDVWKYSKMSVPGVRDRITGGHLIAHDAPVRERLTAYARQVLDALGIRHGPAHLEIILTADGPCLVEVGARMAGANTPYYAELGAGESQIGWTVEAYLHPERFLAAHRRPYRLERHVSVCWPTAPAAGTLRSYPLLDVVEGLESFNNVEMFVRPGGTVVRTVDDSTKTLAVGLVHPSAEVVERDFNTLTYLDGPGFYDIERAEES</sequence>
<evidence type="ECO:0000313" key="7">
    <source>
        <dbReference type="Proteomes" id="UP000620224"/>
    </source>
</evidence>
<dbReference type="Proteomes" id="UP000620224">
    <property type="component" value="Unassembled WGS sequence"/>
</dbReference>
<evidence type="ECO:0000256" key="2">
    <source>
        <dbReference type="ARBA" id="ARBA00022741"/>
    </source>
</evidence>
<keyword evidence="2 4" id="KW-0547">Nucleotide-binding</keyword>
<evidence type="ECO:0000256" key="3">
    <source>
        <dbReference type="ARBA" id="ARBA00022840"/>
    </source>
</evidence>
<keyword evidence="7" id="KW-1185">Reference proteome</keyword>
<proteinExistence type="predicted"/>